<dbReference type="AlphaFoldDB" id="A0A8S1H6E4"/>
<dbReference type="InterPro" id="IPR006612">
    <property type="entry name" value="THAP_Znf"/>
</dbReference>
<evidence type="ECO:0000256" key="1">
    <source>
        <dbReference type="ARBA" id="ARBA00022723"/>
    </source>
</evidence>
<feature type="region of interest" description="Disordered" evidence="6">
    <location>
        <begin position="181"/>
        <end position="209"/>
    </location>
</feature>
<keyword evidence="4 5" id="KW-0238">DNA-binding</keyword>
<gene>
    <name evidence="8" type="ORF">CAUJ_LOCUS6752</name>
</gene>
<proteinExistence type="predicted"/>
<evidence type="ECO:0000256" key="3">
    <source>
        <dbReference type="ARBA" id="ARBA00022833"/>
    </source>
</evidence>
<keyword evidence="9" id="KW-1185">Reference proteome</keyword>
<protein>
    <recommendedName>
        <fullName evidence="7">THAP-type domain-containing protein</fullName>
    </recommendedName>
</protein>
<evidence type="ECO:0000259" key="7">
    <source>
        <dbReference type="PROSITE" id="PS50950"/>
    </source>
</evidence>
<organism evidence="8 9">
    <name type="scientific">Caenorhabditis auriculariae</name>
    <dbReference type="NCBI Taxonomy" id="2777116"/>
    <lineage>
        <taxon>Eukaryota</taxon>
        <taxon>Metazoa</taxon>
        <taxon>Ecdysozoa</taxon>
        <taxon>Nematoda</taxon>
        <taxon>Chromadorea</taxon>
        <taxon>Rhabditida</taxon>
        <taxon>Rhabditina</taxon>
        <taxon>Rhabditomorpha</taxon>
        <taxon>Rhabditoidea</taxon>
        <taxon>Rhabditidae</taxon>
        <taxon>Peloderinae</taxon>
        <taxon>Caenorhabditis</taxon>
    </lineage>
</organism>
<comment type="caution">
    <text evidence="8">The sequence shown here is derived from an EMBL/GenBank/DDBJ whole genome shotgun (WGS) entry which is preliminary data.</text>
</comment>
<evidence type="ECO:0000256" key="2">
    <source>
        <dbReference type="ARBA" id="ARBA00022771"/>
    </source>
</evidence>
<dbReference type="Pfam" id="PF05485">
    <property type="entry name" value="THAP"/>
    <property type="match status" value="1"/>
</dbReference>
<sequence>MTSPTPQREVISPSSMNRKRACVMCQTLVSWTYVTSFTKNALKREDWIKSLTNDDAEKSATLTATLEKGGRKYICMDHFEANQLDKNEDGSVEMTRTAIPCYYDPETFTKKIGTKHEHIDLVTIAETTTKSFRMSKSQQKNVWSMKTKRKRSTRTALQRVQNAMPALDRMDFELGSLEKGLAASDSDSEPSSSPVNLLETVSDQDVEAERPASTLDLLLSSIDQMISGLASASARR</sequence>
<accession>A0A8S1H6E4</accession>
<feature type="domain" description="THAP-type" evidence="7">
    <location>
        <begin position="16"/>
        <end position="103"/>
    </location>
</feature>
<evidence type="ECO:0000256" key="6">
    <source>
        <dbReference type="SAM" id="MobiDB-lite"/>
    </source>
</evidence>
<dbReference type="GO" id="GO:0003677">
    <property type="term" value="F:DNA binding"/>
    <property type="evidence" value="ECO:0007669"/>
    <property type="project" value="UniProtKB-UniRule"/>
</dbReference>
<evidence type="ECO:0000256" key="4">
    <source>
        <dbReference type="ARBA" id="ARBA00023125"/>
    </source>
</evidence>
<dbReference type="OrthoDB" id="5856152at2759"/>
<reference evidence="8" key="1">
    <citation type="submission" date="2020-10" db="EMBL/GenBank/DDBJ databases">
        <authorList>
            <person name="Kikuchi T."/>
        </authorList>
    </citation>
    <scope>NUCLEOTIDE SEQUENCE</scope>
    <source>
        <strain evidence="8">NKZ352</strain>
    </source>
</reference>
<keyword evidence="3" id="KW-0862">Zinc</keyword>
<keyword evidence="1" id="KW-0479">Metal-binding</keyword>
<evidence type="ECO:0000313" key="9">
    <source>
        <dbReference type="Proteomes" id="UP000835052"/>
    </source>
</evidence>
<evidence type="ECO:0000313" key="8">
    <source>
        <dbReference type="EMBL" id="CAD6190833.1"/>
    </source>
</evidence>
<evidence type="ECO:0000256" key="5">
    <source>
        <dbReference type="PROSITE-ProRule" id="PRU00309"/>
    </source>
</evidence>
<dbReference type="PROSITE" id="PS50950">
    <property type="entry name" value="ZF_THAP"/>
    <property type="match status" value="1"/>
</dbReference>
<dbReference type="GO" id="GO:0008270">
    <property type="term" value="F:zinc ion binding"/>
    <property type="evidence" value="ECO:0007669"/>
    <property type="project" value="UniProtKB-KW"/>
</dbReference>
<dbReference type="EMBL" id="CAJGYM010000018">
    <property type="protein sequence ID" value="CAD6190833.1"/>
    <property type="molecule type" value="Genomic_DNA"/>
</dbReference>
<name>A0A8S1H6E4_9PELO</name>
<dbReference type="Proteomes" id="UP000835052">
    <property type="component" value="Unassembled WGS sequence"/>
</dbReference>
<keyword evidence="2 5" id="KW-0863">Zinc-finger</keyword>